<dbReference type="AlphaFoldDB" id="A0A1I0X3H8"/>
<keyword evidence="1" id="KW-0472">Membrane</keyword>
<evidence type="ECO:0000313" key="3">
    <source>
        <dbReference type="Proteomes" id="UP000198619"/>
    </source>
</evidence>
<proteinExistence type="predicted"/>
<reference evidence="2 3" key="1">
    <citation type="submission" date="2016-10" db="EMBL/GenBank/DDBJ databases">
        <authorList>
            <person name="de Groot N.N."/>
        </authorList>
    </citation>
    <scope>NUCLEOTIDE SEQUENCE [LARGE SCALE GENOMIC DNA]</scope>
    <source>
        <strain evidence="2 3">DSM 12271</strain>
    </source>
</reference>
<dbReference type="Proteomes" id="UP000198619">
    <property type="component" value="Unassembled WGS sequence"/>
</dbReference>
<protein>
    <submittedName>
        <fullName evidence="2">Uncharacterized protein</fullName>
    </submittedName>
</protein>
<keyword evidence="1" id="KW-1133">Transmembrane helix</keyword>
<dbReference type="RefSeq" id="WP_090039682.1">
    <property type="nucleotide sequence ID" value="NZ_FOKI01000007.1"/>
</dbReference>
<evidence type="ECO:0000256" key="1">
    <source>
        <dbReference type="SAM" id="Phobius"/>
    </source>
</evidence>
<organism evidence="2 3">
    <name type="scientific">Clostridium frigidicarnis</name>
    <dbReference type="NCBI Taxonomy" id="84698"/>
    <lineage>
        <taxon>Bacteria</taxon>
        <taxon>Bacillati</taxon>
        <taxon>Bacillota</taxon>
        <taxon>Clostridia</taxon>
        <taxon>Eubacteriales</taxon>
        <taxon>Clostridiaceae</taxon>
        <taxon>Clostridium</taxon>
    </lineage>
</organism>
<name>A0A1I0X3H8_9CLOT</name>
<feature type="transmembrane region" description="Helical" evidence="1">
    <location>
        <begin position="102"/>
        <end position="123"/>
    </location>
</feature>
<evidence type="ECO:0000313" key="2">
    <source>
        <dbReference type="EMBL" id="SFA95197.1"/>
    </source>
</evidence>
<feature type="transmembrane region" description="Helical" evidence="1">
    <location>
        <begin position="7"/>
        <end position="23"/>
    </location>
</feature>
<gene>
    <name evidence="2" type="ORF">SAMN04488528_100723</name>
</gene>
<sequence>MKRILNIIIYILNLILLVTPVVLEKLSKTKMGVHRYVIAKNIKIQGMLNVNFLKLIFIASIVTGLILLLYKNRKYKKISVLMIMILGVIGTVFTFDDFNLKSYYFFLLAICINIILGYINLILSKIKK</sequence>
<feature type="transmembrane region" description="Helical" evidence="1">
    <location>
        <begin position="78"/>
        <end position="96"/>
    </location>
</feature>
<keyword evidence="1" id="KW-0812">Transmembrane</keyword>
<feature type="transmembrane region" description="Helical" evidence="1">
    <location>
        <begin position="52"/>
        <end position="71"/>
    </location>
</feature>
<dbReference type="EMBL" id="FOKI01000007">
    <property type="protein sequence ID" value="SFA95197.1"/>
    <property type="molecule type" value="Genomic_DNA"/>
</dbReference>
<accession>A0A1I0X3H8</accession>
<keyword evidence="3" id="KW-1185">Reference proteome</keyword>